<proteinExistence type="predicted"/>
<dbReference type="GO" id="GO:0008168">
    <property type="term" value="F:methyltransferase activity"/>
    <property type="evidence" value="ECO:0007669"/>
    <property type="project" value="UniProtKB-KW"/>
</dbReference>
<dbReference type="GO" id="GO:0032259">
    <property type="term" value="P:methylation"/>
    <property type="evidence" value="ECO:0007669"/>
    <property type="project" value="UniProtKB-KW"/>
</dbReference>
<evidence type="ECO:0000313" key="3">
    <source>
        <dbReference type="Proteomes" id="UP000017700"/>
    </source>
</evidence>
<organism evidence="2 3">
    <name type="scientific">Serratia sp. (strain ATCC 39006)</name>
    <name type="common">Prodigiosinella confusarubida</name>
    <dbReference type="NCBI Taxonomy" id="104623"/>
    <lineage>
        <taxon>Bacteria</taxon>
        <taxon>Pseudomonadati</taxon>
        <taxon>Pseudomonadota</taxon>
        <taxon>Gammaproteobacteria</taxon>
        <taxon>Enterobacterales</taxon>
        <taxon>Pectobacteriaceae</taxon>
        <taxon>Prodigiosinella</taxon>
    </lineage>
</organism>
<keyword evidence="2" id="KW-0489">Methyltransferase</keyword>
<dbReference type="OrthoDB" id="240750at2"/>
<reference evidence="2" key="4">
    <citation type="submission" date="2017-11" db="EMBL/GenBank/DDBJ databases">
        <title>Complete genome sequence of Serratia sp. ATCC 39006.</title>
        <authorList>
            <person name="Hampton H.G."/>
            <person name="Jackson S.A."/>
            <person name="Jauregui R."/>
            <person name="Poulter G.T.M."/>
            <person name="Salmond G.P.C."/>
            <person name="Fineran P.C."/>
        </authorList>
    </citation>
    <scope>NUCLEOTIDE SEQUENCE</scope>
    <source>
        <strain evidence="2">ATCC 39006</strain>
    </source>
</reference>
<dbReference type="KEGG" id="sera:Ser39006_011595"/>
<protein>
    <submittedName>
        <fullName evidence="2">Class I SAM-dependent methyltransferase</fullName>
    </submittedName>
</protein>
<dbReference type="SUPFAM" id="SSF53335">
    <property type="entry name" value="S-adenosyl-L-methionine-dependent methyltransferases"/>
    <property type="match status" value="1"/>
</dbReference>
<name>A0A2I5TJG2_SERS3</name>
<reference evidence="2" key="2">
    <citation type="submission" date="2013-09" db="EMBL/GenBank/DDBJ databases">
        <authorList>
            <person name="Wang G."/>
            <person name="Yang Y."/>
            <person name="Su Y."/>
        </authorList>
    </citation>
    <scope>NUCLEOTIDE SEQUENCE</scope>
    <source>
        <strain evidence="2">ATCC 39006</strain>
    </source>
</reference>
<dbReference type="KEGG" id="serq:CWC46_11590"/>
<reference evidence="1 4" key="3">
    <citation type="submission" date="2017-11" db="EMBL/GenBank/DDBJ databases">
        <title>Complete genome sequence of Serratia sp. ATCC 39006 LacA.</title>
        <authorList>
            <person name="Hampton H.G."/>
            <person name="Jackson S.A."/>
            <person name="Jauregui R."/>
            <person name="Poulter G.T.M."/>
            <person name="Salmond G.P.C."/>
            <person name="Fineran P.C."/>
        </authorList>
    </citation>
    <scope>NUCLEOTIDE SEQUENCE [LARGE SCALE GENOMIC DNA]</scope>
    <source>
        <strain evidence="1 4">ATCC 39006</strain>
    </source>
</reference>
<dbReference type="STRING" id="104623.Ser39006_03153"/>
<dbReference type="EMBL" id="CP025085">
    <property type="protein sequence ID" value="AUH00394.1"/>
    <property type="molecule type" value="Genomic_DNA"/>
</dbReference>
<dbReference type="AlphaFoldDB" id="A0A2I5TJG2"/>
<keyword evidence="3" id="KW-1185">Reference proteome</keyword>
<dbReference type="Proteomes" id="UP000017700">
    <property type="component" value="Chromosome"/>
</dbReference>
<accession>A0A2I5TJG2</accession>
<gene>
    <name evidence="1" type="ORF">CWC46_11590</name>
    <name evidence="2" type="ORF">Ser39006_011595</name>
</gene>
<dbReference type="InterPro" id="IPR029063">
    <property type="entry name" value="SAM-dependent_MTases_sf"/>
</dbReference>
<dbReference type="Pfam" id="PF13578">
    <property type="entry name" value="Methyltransf_24"/>
    <property type="match status" value="1"/>
</dbReference>
<dbReference type="EMBL" id="CP025084">
    <property type="protein sequence ID" value="AUH04714.1"/>
    <property type="molecule type" value="Genomic_DNA"/>
</dbReference>
<reference evidence="2 3" key="1">
    <citation type="journal article" date="2013" name="Genome Announc.">
        <title>Draft genome sequence of Serratia sp. strain ATCC 39006, a model bacterium for analysis of the biosynthesis and regulation of prodigiosin, a carbapenem, and gas vesicles.</title>
        <authorList>
            <person name="Fineran P.C."/>
            <person name="Iglesias Cans M.C."/>
            <person name="Ramsay J.P."/>
            <person name="Wilf N.M."/>
            <person name="Cossyleon D."/>
            <person name="McNeil M.B."/>
            <person name="Williamson N.R."/>
            <person name="Monson R.E."/>
            <person name="Becher S.A."/>
            <person name="Stanton J.A."/>
            <person name="Brugger K."/>
            <person name="Brown S.D."/>
            <person name="Salmond G.P."/>
        </authorList>
    </citation>
    <scope>NUCLEOTIDE SEQUENCE [LARGE SCALE GENOMIC DNA]</scope>
    <source>
        <strain evidence="2">ATCC 39006</strain>
        <strain evidence="3">ATCC 39006 / SC 11482</strain>
    </source>
</reference>
<evidence type="ECO:0000313" key="4">
    <source>
        <dbReference type="Proteomes" id="UP000233778"/>
    </source>
</evidence>
<evidence type="ECO:0000313" key="2">
    <source>
        <dbReference type="EMBL" id="AUH04714.1"/>
    </source>
</evidence>
<dbReference type="Proteomes" id="UP000233778">
    <property type="component" value="Chromosome"/>
</dbReference>
<dbReference type="RefSeq" id="WP_021016415.1">
    <property type="nucleotide sequence ID" value="NZ_CP025084.1"/>
</dbReference>
<keyword evidence="2" id="KW-0808">Transferase</keyword>
<sequence>MNNKSKLLVFPCNLPEAEEYAQSAILMGMEVVRASSDPEGLSYKSAYLPYISQDSFDSEFKSLLLKENISHIYAPHDVVLNYLEKFKEKNKTKFHFQLCNDYIHKQLYKKFDAAYHWAENCIDDVFQNIELTAPALRKNQYANLIINYNNVPGQSDESKLKVLCYLFRNIPCGDIVEIGTLWGRSAYAMAWLATKHHIGNVICVDPWAYIYVGDQGEQAKLVNDMADTINYDKIFEGFLVSAAELDNINYIREPSVIAGETYVGCRSVGKLTTPEFGETSINGKISILHVDGNHKYEDVKNDIETWMPHVQQGGWILLDDYDWAFGDGPKRVGDELIHHPRVTSHFLISDTLYIKL</sequence>
<evidence type="ECO:0000313" key="1">
    <source>
        <dbReference type="EMBL" id="AUH00394.1"/>
    </source>
</evidence>
<dbReference type="Gene3D" id="3.40.50.150">
    <property type="entry name" value="Vaccinia Virus protein VP39"/>
    <property type="match status" value="1"/>
</dbReference>